<evidence type="ECO:0000313" key="6">
    <source>
        <dbReference type="EMBL" id="RTE09573.1"/>
    </source>
</evidence>
<dbReference type="Pfam" id="PF00015">
    <property type="entry name" value="MCPsignal"/>
    <property type="match status" value="1"/>
</dbReference>
<comment type="caution">
    <text evidence="6">The sequence shown here is derived from an EMBL/GenBank/DDBJ whole genome shotgun (WGS) entry which is preliminary data.</text>
</comment>
<evidence type="ECO:0000256" key="4">
    <source>
        <dbReference type="SAM" id="Phobius"/>
    </source>
</evidence>
<name>A0A430JEV6_9BACL</name>
<keyword evidence="7" id="KW-1185">Reference proteome</keyword>
<sequence>MHTHWGMKMSISAMFDNHEKTKARQLSIRDQDVIRRNFVVFLAISATALLIYMSVFTLGTGGMDFSLKFTLIFETLIWLTFAYLHFTRKFIHYLCYFAVITSGVSTTVQLINKSDVTNIFSIYYMMIMALIFMKMLPWLISAVWGFVLVLYQFIGQKEASQMDPTSMPTYLIYFFLFSMLMFAVLKVSGYMHKSTEEARTQAEKFLALQQEQRDIATKQVTLVTDHLHSITKSGEEDNASFDEMNSAFQDISTGAGDQVDSTLAINESVNHMNDLIKEMSDSIQTLLAKTSEAASLSNEGRGHMEQLSDTFSVFSQDIEAVSQDTASLIERLNETSQFSDTIQDIANQTNLLSLNASIEAARAGEHGKGFAVVANEIRKLADMTGKSAIRISEQLQEFTALSNQTRARMDQVSLRMQQSNEITGITKQAFASITDSVEMLNVLSTSYGALMDRISSSSVTISDSTNNLAAISEEASATLQELSATLQSLLVNNRKNLERIKEAEQNLRVVTG</sequence>
<proteinExistence type="predicted"/>
<dbReference type="GO" id="GO:0016020">
    <property type="term" value="C:membrane"/>
    <property type="evidence" value="ECO:0007669"/>
    <property type="project" value="InterPro"/>
</dbReference>
<dbReference type="EMBL" id="RXHU01000030">
    <property type="protein sequence ID" value="RTE09573.1"/>
    <property type="molecule type" value="Genomic_DNA"/>
</dbReference>
<feature type="transmembrane region" description="Helical" evidence="4">
    <location>
        <begin position="123"/>
        <end position="150"/>
    </location>
</feature>
<evidence type="ECO:0000259" key="5">
    <source>
        <dbReference type="PROSITE" id="PS50111"/>
    </source>
</evidence>
<dbReference type="PANTHER" id="PTHR32089:SF112">
    <property type="entry name" value="LYSOZYME-LIKE PROTEIN-RELATED"/>
    <property type="match status" value="1"/>
</dbReference>
<evidence type="ECO:0000256" key="1">
    <source>
        <dbReference type="ARBA" id="ARBA00023224"/>
    </source>
</evidence>
<gene>
    <name evidence="6" type="ORF">EJQ19_11510</name>
</gene>
<feature type="transmembrane region" description="Helical" evidence="4">
    <location>
        <begin position="65"/>
        <end position="86"/>
    </location>
</feature>
<dbReference type="Proteomes" id="UP000276128">
    <property type="component" value="Unassembled WGS sequence"/>
</dbReference>
<evidence type="ECO:0000313" key="7">
    <source>
        <dbReference type="Proteomes" id="UP000276128"/>
    </source>
</evidence>
<dbReference type="InterPro" id="IPR004089">
    <property type="entry name" value="MCPsignal_dom"/>
</dbReference>
<dbReference type="SUPFAM" id="SSF58104">
    <property type="entry name" value="Methyl-accepting chemotaxis protein (MCP) signaling domain"/>
    <property type="match status" value="1"/>
</dbReference>
<feature type="coiled-coil region" evidence="3">
    <location>
        <begin position="472"/>
        <end position="506"/>
    </location>
</feature>
<feature type="domain" description="Methyl-accepting transducer" evidence="5">
    <location>
        <begin position="233"/>
        <end position="483"/>
    </location>
</feature>
<keyword evidence="4" id="KW-1133">Transmembrane helix</keyword>
<dbReference type="PROSITE" id="PS50111">
    <property type="entry name" value="CHEMOTAXIS_TRANSDUC_2"/>
    <property type="match status" value="1"/>
</dbReference>
<protein>
    <recommendedName>
        <fullName evidence="5">Methyl-accepting transducer domain-containing protein</fullName>
    </recommendedName>
</protein>
<evidence type="ECO:0000256" key="2">
    <source>
        <dbReference type="PROSITE-ProRule" id="PRU00284"/>
    </source>
</evidence>
<dbReference type="AlphaFoldDB" id="A0A430JEV6"/>
<keyword evidence="4" id="KW-0472">Membrane</keyword>
<evidence type="ECO:0000256" key="3">
    <source>
        <dbReference type="SAM" id="Coils"/>
    </source>
</evidence>
<dbReference type="GO" id="GO:0007165">
    <property type="term" value="P:signal transduction"/>
    <property type="evidence" value="ECO:0007669"/>
    <property type="project" value="UniProtKB-KW"/>
</dbReference>
<dbReference type="Gene3D" id="1.10.287.950">
    <property type="entry name" value="Methyl-accepting chemotaxis protein"/>
    <property type="match status" value="1"/>
</dbReference>
<keyword evidence="4" id="KW-0812">Transmembrane</keyword>
<dbReference type="OrthoDB" id="242546at2"/>
<keyword evidence="1 2" id="KW-0807">Transducer</keyword>
<feature type="transmembrane region" description="Helical" evidence="4">
    <location>
        <begin position="93"/>
        <end position="111"/>
    </location>
</feature>
<dbReference type="SMART" id="SM00283">
    <property type="entry name" value="MA"/>
    <property type="match status" value="1"/>
</dbReference>
<keyword evidence="3" id="KW-0175">Coiled coil</keyword>
<organism evidence="6 7">
    <name type="scientific">Paenibacillus whitsoniae</name>
    <dbReference type="NCBI Taxonomy" id="2496558"/>
    <lineage>
        <taxon>Bacteria</taxon>
        <taxon>Bacillati</taxon>
        <taxon>Bacillota</taxon>
        <taxon>Bacilli</taxon>
        <taxon>Bacillales</taxon>
        <taxon>Paenibacillaceae</taxon>
        <taxon>Paenibacillus</taxon>
    </lineage>
</organism>
<feature type="transmembrane region" description="Helical" evidence="4">
    <location>
        <begin position="170"/>
        <end position="191"/>
    </location>
</feature>
<feature type="transmembrane region" description="Helical" evidence="4">
    <location>
        <begin position="38"/>
        <end position="59"/>
    </location>
</feature>
<dbReference type="PANTHER" id="PTHR32089">
    <property type="entry name" value="METHYL-ACCEPTING CHEMOTAXIS PROTEIN MCPB"/>
    <property type="match status" value="1"/>
</dbReference>
<accession>A0A430JEV6</accession>
<reference evidence="6 7" key="1">
    <citation type="submission" date="2018-12" db="EMBL/GenBank/DDBJ databases">
        <title>Bacillus ochoae sp. nov., Paenibacillus whitsoniae sp. nov., Paenibacillus spiritus sp. nov. Isolated from the Mars Exploration Rover during spacecraft assembly.</title>
        <authorList>
            <person name="Seuylemezian A."/>
            <person name="Vaishampayan P."/>
        </authorList>
    </citation>
    <scope>NUCLEOTIDE SEQUENCE [LARGE SCALE GENOMIC DNA]</scope>
    <source>
        <strain evidence="6 7">MER 54</strain>
    </source>
</reference>